<dbReference type="KEGG" id="strr:EKD16_13290"/>
<dbReference type="InterPro" id="IPR018735">
    <property type="entry name" value="DUF2277"/>
</dbReference>
<sequence length="94" mass="10293">MCRNIRRLHNYEPPAEESEVRAAALQYVRKVSGATHPSAANRAAFDRAVEAVATATGELLESLVTTAPPRSREQDAARARERARERYAADTAGD</sequence>
<accession>A0A4P6Q2Q1</accession>
<dbReference type="OrthoDB" id="2720376at2"/>
<proteinExistence type="predicted"/>
<keyword evidence="3" id="KW-1185">Reference proteome</keyword>
<reference evidence="2 3" key="1">
    <citation type="submission" date="2019-02" db="EMBL/GenBank/DDBJ databases">
        <authorList>
            <person name="Khodamoradi S."/>
            <person name="Hahnke R.L."/>
            <person name="Kaempfer P."/>
            <person name="Schumann P."/>
            <person name="Rohde M."/>
            <person name="Steinert M."/>
            <person name="Luzhetskyy A."/>
            <person name="Wink J."/>
            <person name="Ruckert C."/>
        </authorList>
    </citation>
    <scope>NUCLEOTIDE SEQUENCE [LARGE SCALE GENOMIC DNA]</scope>
    <source>
        <strain evidence="2 3">M2</strain>
    </source>
</reference>
<feature type="region of interest" description="Disordered" evidence="1">
    <location>
        <begin position="63"/>
        <end position="94"/>
    </location>
</feature>
<evidence type="ECO:0008006" key="4">
    <source>
        <dbReference type="Google" id="ProtNLM"/>
    </source>
</evidence>
<dbReference type="Pfam" id="PF10041">
    <property type="entry name" value="DUF2277"/>
    <property type="match status" value="1"/>
</dbReference>
<feature type="compositionally biased region" description="Basic and acidic residues" evidence="1">
    <location>
        <begin position="70"/>
        <end position="88"/>
    </location>
</feature>
<evidence type="ECO:0000313" key="2">
    <source>
        <dbReference type="EMBL" id="QBI54440.1"/>
    </source>
</evidence>
<name>A0A4P6Q2Q1_9ACTN</name>
<dbReference type="Proteomes" id="UP000292235">
    <property type="component" value="Chromosome"/>
</dbReference>
<evidence type="ECO:0000256" key="1">
    <source>
        <dbReference type="SAM" id="MobiDB-lite"/>
    </source>
</evidence>
<dbReference type="AlphaFoldDB" id="A0A4P6Q2Q1"/>
<protein>
    <recommendedName>
        <fullName evidence="4">DUF2277 domain-containing protein</fullName>
    </recommendedName>
</protein>
<dbReference type="EMBL" id="CP036455">
    <property type="protein sequence ID" value="QBI54440.1"/>
    <property type="molecule type" value="Genomic_DNA"/>
</dbReference>
<organism evidence="2 3">
    <name type="scientific">Streptomonospora litoralis</name>
    <dbReference type="NCBI Taxonomy" id="2498135"/>
    <lineage>
        <taxon>Bacteria</taxon>
        <taxon>Bacillati</taxon>
        <taxon>Actinomycetota</taxon>
        <taxon>Actinomycetes</taxon>
        <taxon>Streptosporangiales</taxon>
        <taxon>Nocardiopsidaceae</taxon>
        <taxon>Streptomonospora</taxon>
    </lineage>
</organism>
<evidence type="ECO:0000313" key="3">
    <source>
        <dbReference type="Proteomes" id="UP000292235"/>
    </source>
</evidence>
<dbReference type="RefSeq" id="WP_131098619.1">
    <property type="nucleotide sequence ID" value="NZ_CP036455.1"/>
</dbReference>
<gene>
    <name evidence="2" type="ORF">EKD16_13290</name>
</gene>